<evidence type="ECO:0000256" key="1">
    <source>
        <dbReference type="ARBA" id="ARBA00007626"/>
    </source>
</evidence>
<dbReference type="InterPro" id="IPR002885">
    <property type="entry name" value="PPR_rpt"/>
</dbReference>
<feature type="repeat" description="PPR" evidence="3">
    <location>
        <begin position="437"/>
        <end position="471"/>
    </location>
</feature>
<dbReference type="PROSITE" id="PS51375">
    <property type="entry name" value="PPR"/>
    <property type="match status" value="7"/>
</dbReference>
<comment type="caution">
    <text evidence="5">The sequence shown here is derived from an EMBL/GenBank/DDBJ whole genome shotgun (WGS) entry which is preliminary data.</text>
</comment>
<feature type="repeat" description="PPR" evidence="3">
    <location>
        <begin position="332"/>
        <end position="366"/>
    </location>
</feature>
<evidence type="ECO:0000313" key="5">
    <source>
        <dbReference type="EMBL" id="KAF4365632.1"/>
    </source>
</evidence>
<feature type="repeat" description="PPR" evidence="3">
    <location>
        <begin position="227"/>
        <end position="261"/>
    </location>
</feature>
<dbReference type="Pfam" id="PF01535">
    <property type="entry name" value="PPR"/>
    <property type="match status" value="2"/>
</dbReference>
<evidence type="ECO:0000256" key="2">
    <source>
        <dbReference type="ARBA" id="ARBA00022737"/>
    </source>
</evidence>
<evidence type="ECO:0000256" key="3">
    <source>
        <dbReference type="PROSITE-ProRule" id="PRU00708"/>
    </source>
</evidence>
<feature type="repeat" description="PPR" evidence="3">
    <location>
        <begin position="297"/>
        <end position="331"/>
    </location>
</feature>
<dbReference type="SUPFAM" id="SSF81901">
    <property type="entry name" value="HCP-like"/>
    <property type="match status" value="1"/>
</dbReference>
<gene>
    <name evidence="5" type="ORF">F8388_007465</name>
</gene>
<feature type="repeat" description="PPR" evidence="3">
    <location>
        <begin position="122"/>
        <end position="156"/>
    </location>
</feature>
<dbReference type="EMBL" id="JAATIP010000158">
    <property type="protein sequence ID" value="KAF4365632.1"/>
    <property type="molecule type" value="Genomic_DNA"/>
</dbReference>
<name>A0A7J6F4I6_CANSA</name>
<dbReference type="Pfam" id="PF13041">
    <property type="entry name" value="PPR_2"/>
    <property type="match status" value="1"/>
</dbReference>
<dbReference type="Pfam" id="PF12854">
    <property type="entry name" value="PPR_1"/>
    <property type="match status" value="1"/>
</dbReference>
<dbReference type="NCBIfam" id="TIGR00756">
    <property type="entry name" value="PPR"/>
    <property type="match status" value="8"/>
</dbReference>
<protein>
    <recommendedName>
        <fullName evidence="4">PROP1-like PPR domain-containing protein</fullName>
    </recommendedName>
</protein>
<comment type="similarity">
    <text evidence="1">Belongs to the PPR family. P subfamily.</text>
</comment>
<reference evidence="5 6" key="1">
    <citation type="journal article" date="2020" name="bioRxiv">
        <title>Sequence and annotation of 42 cannabis genomes reveals extensive copy number variation in cannabinoid synthesis and pathogen resistance genes.</title>
        <authorList>
            <person name="Mckernan K.J."/>
            <person name="Helbert Y."/>
            <person name="Kane L.T."/>
            <person name="Ebling H."/>
            <person name="Zhang L."/>
            <person name="Liu B."/>
            <person name="Eaton Z."/>
            <person name="Mclaughlin S."/>
            <person name="Kingan S."/>
            <person name="Baybayan P."/>
            <person name="Concepcion G."/>
            <person name="Jordan M."/>
            <person name="Riva A."/>
            <person name="Barbazuk W."/>
            <person name="Harkins T."/>
        </authorList>
    </citation>
    <scope>NUCLEOTIDE SEQUENCE [LARGE SCALE GENOMIC DNA]</scope>
    <source>
        <strain evidence="6">cv. Jamaican Lion 4</strain>
        <tissue evidence="5">Leaf</tissue>
    </source>
</reference>
<accession>A0A7J6F4I6</accession>
<dbReference type="PANTHER" id="PTHR47447">
    <property type="entry name" value="OS03G0856100 PROTEIN"/>
    <property type="match status" value="1"/>
</dbReference>
<organism evidence="5 6">
    <name type="scientific">Cannabis sativa</name>
    <name type="common">Hemp</name>
    <name type="synonym">Marijuana</name>
    <dbReference type="NCBI Taxonomy" id="3483"/>
    <lineage>
        <taxon>Eukaryota</taxon>
        <taxon>Viridiplantae</taxon>
        <taxon>Streptophyta</taxon>
        <taxon>Embryophyta</taxon>
        <taxon>Tracheophyta</taxon>
        <taxon>Spermatophyta</taxon>
        <taxon>Magnoliopsida</taxon>
        <taxon>eudicotyledons</taxon>
        <taxon>Gunneridae</taxon>
        <taxon>Pentapetalae</taxon>
        <taxon>rosids</taxon>
        <taxon>fabids</taxon>
        <taxon>Rosales</taxon>
        <taxon>Cannabaceae</taxon>
        <taxon>Cannabis</taxon>
    </lineage>
</organism>
<keyword evidence="2" id="KW-0677">Repeat</keyword>
<dbReference type="PANTHER" id="PTHR47447:SF28">
    <property type="entry name" value="PENTACOTRIPEPTIDE-REPEAT REGION OF PRORP DOMAIN-CONTAINING PROTEIN"/>
    <property type="match status" value="1"/>
</dbReference>
<evidence type="ECO:0000313" key="6">
    <source>
        <dbReference type="Proteomes" id="UP000525078"/>
    </source>
</evidence>
<proteinExistence type="inferred from homology"/>
<feature type="repeat" description="PPR" evidence="3">
    <location>
        <begin position="367"/>
        <end position="401"/>
    </location>
</feature>
<dbReference type="AlphaFoldDB" id="A0A7J6F4I6"/>
<dbReference type="InterPro" id="IPR033443">
    <property type="entry name" value="PROP1-like_PPR_dom"/>
</dbReference>
<feature type="domain" description="PROP1-like PPR" evidence="4">
    <location>
        <begin position="312"/>
        <end position="432"/>
    </location>
</feature>
<feature type="repeat" description="PPR" evidence="3">
    <location>
        <begin position="262"/>
        <end position="296"/>
    </location>
</feature>
<dbReference type="Proteomes" id="UP000525078">
    <property type="component" value="Unassembled WGS sequence"/>
</dbReference>
<dbReference type="Gene3D" id="1.25.40.10">
    <property type="entry name" value="Tetratricopeptide repeat domain"/>
    <property type="match status" value="3"/>
</dbReference>
<sequence>MMSKLQKAMVFSLPKPNPFALQRYLLLLSSQGTETTVEIEPRKQIQRQSDYETTEQDITQVRKILHKRLFSSTEEVAQDLNRCGLSLSDSIVQHLLMRFSNEWILAFDFFNWAQTQTDYKHSPESYNLMVDILGKAKKFELLWDLIDEMKSLGDCYISFLTMTKVIRRLVRANMFKEAMDVFRGIERFGISKDTSMLNILMDSFVNSDSVDHAQQVFLEFKDSLPVNTQTFNILIQGWCKAGKVGIARKIMEEMERHGCQPNALSYTCLARFYCDKKDFRKLNGILNEMKIKDCTPTVATYTTLMCLLGKSKQINEALEIYKRMNESDCAPETSSFNSLIFILGKAGRLKDAEEVFNDMPKKGAMPDEVTFNTLIFCYCDHLQEEKALKLLQKMEDIGFKPDLKTYAALLKMSCSKKRMKLIYFLLNHMYNNNISIDVSIYSVLISGLCKSERVEHACAFFKEMISKEFLPQDGLYDRLREALEAKNMVEEKEKIEKLMLMAKKRRTVS</sequence>
<dbReference type="InterPro" id="IPR011990">
    <property type="entry name" value="TPR-like_helical_dom_sf"/>
</dbReference>
<evidence type="ECO:0000259" key="4">
    <source>
        <dbReference type="Pfam" id="PF17177"/>
    </source>
</evidence>
<dbReference type="Pfam" id="PF17177">
    <property type="entry name" value="PPR_long"/>
    <property type="match status" value="1"/>
</dbReference>